<keyword evidence="1" id="KW-0472">Membrane</keyword>
<dbReference type="AlphaFoldDB" id="B4NGY6"/>
<accession>B4NGY6</accession>
<dbReference type="PhylomeDB" id="B4NGY6"/>
<keyword evidence="1" id="KW-1133">Transmembrane helix</keyword>
<dbReference type="InterPro" id="IPR056677">
    <property type="entry name" value="DUF7775"/>
</dbReference>
<name>B4NGY6_DROWI</name>
<dbReference type="PANTHER" id="PTHR41152:SF8">
    <property type="entry name" value="AT26438P-RELATED"/>
    <property type="match status" value="1"/>
</dbReference>
<protein>
    <recommendedName>
        <fullName evidence="2">DUF7775 domain-containing protein</fullName>
    </recommendedName>
</protein>
<dbReference type="eggNOG" id="ENOG502T9GM">
    <property type="taxonomic scope" value="Eukaryota"/>
</dbReference>
<evidence type="ECO:0000259" key="2">
    <source>
        <dbReference type="Pfam" id="PF24985"/>
    </source>
</evidence>
<evidence type="ECO:0000313" key="4">
    <source>
        <dbReference type="Proteomes" id="UP000007798"/>
    </source>
</evidence>
<organism evidence="3 4">
    <name type="scientific">Drosophila willistoni</name>
    <name type="common">Fruit fly</name>
    <dbReference type="NCBI Taxonomy" id="7260"/>
    <lineage>
        <taxon>Eukaryota</taxon>
        <taxon>Metazoa</taxon>
        <taxon>Ecdysozoa</taxon>
        <taxon>Arthropoda</taxon>
        <taxon>Hexapoda</taxon>
        <taxon>Insecta</taxon>
        <taxon>Pterygota</taxon>
        <taxon>Neoptera</taxon>
        <taxon>Endopterygota</taxon>
        <taxon>Diptera</taxon>
        <taxon>Brachycera</taxon>
        <taxon>Muscomorpha</taxon>
        <taxon>Ephydroidea</taxon>
        <taxon>Drosophilidae</taxon>
        <taxon>Drosophila</taxon>
        <taxon>Sophophora</taxon>
    </lineage>
</organism>
<feature type="transmembrane region" description="Helical" evidence="1">
    <location>
        <begin position="101"/>
        <end position="120"/>
    </location>
</feature>
<dbReference type="Proteomes" id="UP000007798">
    <property type="component" value="Unassembled WGS sequence"/>
</dbReference>
<gene>
    <name evidence="3" type="primary">Dwil\GK14150</name>
    <name evidence="3" type="ORF">Dwil_GK14150</name>
</gene>
<dbReference type="HOGENOM" id="CLU_1251833_0_0_1"/>
<feature type="transmembrane region" description="Helical" evidence="1">
    <location>
        <begin position="69"/>
        <end position="89"/>
    </location>
</feature>
<dbReference type="Pfam" id="PF24985">
    <property type="entry name" value="DUF7775"/>
    <property type="match status" value="1"/>
</dbReference>
<dbReference type="OrthoDB" id="7789408at2759"/>
<feature type="transmembrane region" description="Helical" evidence="1">
    <location>
        <begin position="28"/>
        <end position="49"/>
    </location>
</feature>
<feature type="domain" description="DUF7775" evidence="2">
    <location>
        <begin position="27"/>
        <end position="179"/>
    </location>
</feature>
<dbReference type="OMA" id="AYHIKGF"/>
<dbReference type="EMBL" id="CH964272">
    <property type="protein sequence ID" value="EDW84483.1"/>
    <property type="molecule type" value="Genomic_DNA"/>
</dbReference>
<dbReference type="InParanoid" id="B4NGY6"/>
<evidence type="ECO:0000313" key="3">
    <source>
        <dbReference type="EMBL" id="EDW84483.1"/>
    </source>
</evidence>
<reference evidence="3 4" key="1">
    <citation type="journal article" date="2007" name="Nature">
        <title>Evolution of genes and genomes on the Drosophila phylogeny.</title>
        <authorList>
            <consortium name="Drosophila 12 Genomes Consortium"/>
            <person name="Clark A.G."/>
            <person name="Eisen M.B."/>
            <person name="Smith D.R."/>
            <person name="Bergman C.M."/>
            <person name="Oliver B."/>
            <person name="Markow T.A."/>
            <person name="Kaufman T.C."/>
            <person name="Kellis M."/>
            <person name="Gelbart W."/>
            <person name="Iyer V.N."/>
            <person name="Pollard D.A."/>
            <person name="Sackton T.B."/>
            <person name="Larracuente A.M."/>
            <person name="Singh N.D."/>
            <person name="Abad J.P."/>
            <person name="Abt D.N."/>
            <person name="Adryan B."/>
            <person name="Aguade M."/>
            <person name="Akashi H."/>
            <person name="Anderson W.W."/>
            <person name="Aquadro C.F."/>
            <person name="Ardell D.H."/>
            <person name="Arguello R."/>
            <person name="Artieri C.G."/>
            <person name="Barbash D.A."/>
            <person name="Barker D."/>
            <person name="Barsanti P."/>
            <person name="Batterham P."/>
            <person name="Batzoglou S."/>
            <person name="Begun D."/>
            <person name="Bhutkar A."/>
            <person name="Blanco E."/>
            <person name="Bosak S.A."/>
            <person name="Bradley R.K."/>
            <person name="Brand A.D."/>
            <person name="Brent M.R."/>
            <person name="Brooks A.N."/>
            <person name="Brown R.H."/>
            <person name="Butlin R.K."/>
            <person name="Caggese C."/>
            <person name="Calvi B.R."/>
            <person name="Bernardo de Carvalho A."/>
            <person name="Caspi A."/>
            <person name="Castrezana S."/>
            <person name="Celniker S.E."/>
            <person name="Chang J.L."/>
            <person name="Chapple C."/>
            <person name="Chatterji S."/>
            <person name="Chinwalla A."/>
            <person name="Civetta A."/>
            <person name="Clifton S.W."/>
            <person name="Comeron J.M."/>
            <person name="Costello J.C."/>
            <person name="Coyne J.A."/>
            <person name="Daub J."/>
            <person name="David R.G."/>
            <person name="Delcher A.L."/>
            <person name="Delehaunty K."/>
            <person name="Do C.B."/>
            <person name="Ebling H."/>
            <person name="Edwards K."/>
            <person name="Eickbush T."/>
            <person name="Evans J.D."/>
            <person name="Filipski A."/>
            <person name="Findeiss S."/>
            <person name="Freyhult E."/>
            <person name="Fulton L."/>
            <person name="Fulton R."/>
            <person name="Garcia A.C."/>
            <person name="Gardiner A."/>
            <person name="Garfield D.A."/>
            <person name="Garvin B.E."/>
            <person name="Gibson G."/>
            <person name="Gilbert D."/>
            <person name="Gnerre S."/>
            <person name="Godfrey J."/>
            <person name="Good R."/>
            <person name="Gotea V."/>
            <person name="Gravely B."/>
            <person name="Greenberg A.J."/>
            <person name="Griffiths-Jones S."/>
            <person name="Gross S."/>
            <person name="Guigo R."/>
            <person name="Gustafson E.A."/>
            <person name="Haerty W."/>
            <person name="Hahn M.W."/>
            <person name="Halligan D.L."/>
            <person name="Halpern A.L."/>
            <person name="Halter G.M."/>
            <person name="Han M.V."/>
            <person name="Heger A."/>
            <person name="Hillier L."/>
            <person name="Hinrichs A.S."/>
            <person name="Holmes I."/>
            <person name="Hoskins R.A."/>
            <person name="Hubisz M.J."/>
            <person name="Hultmark D."/>
            <person name="Huntley M.A."/>
            <person name="Jaffe D.B."/>
            <person name="Jagadeeshan S."/>
            <person name="Jeck W.R."/>
            <person name="Johnson J."/>
            <person name="Jones C.D."/>
            <person name="Jordan W.C."/>
            <person name="Karpen G.H."/>
            <person name="Kataoka E."/>
            <person name="Keightley P.D."/>
            <person name="Kheradpour P."/>
            <person name="Kirkness E.F."/>
            <person name="Koerich L.B."/>
            <person name="Kristiansen K."/>
            <person name="Kudrna D."/>
            <person name="Kulathinal R.J."/>
            <person name="Kumar S."/>
            <person name="Kwok R."/>
            <person name="Lander E."/>
            <person name="Langley C.H."/>
            <person name="Lapoint R."/>
            <person name="Lazzaro B.P."/>
            <person name="Lee S.J."/>
            <person name="Levesque L."/>
            <person name="Li R."/>
            <person name="Lin C.F."/>
            <person name="Lin M.F."/>
            <person name="Lindblad-Toh K."/>
            <person name="Llopart A."/>
            <person name="Long M."/>
            <person name="Low L."/>
            <person name="Lozovsky E."/>
            <person name="Lu J."/>
            <person name="Luo M."/>
            <person name="Machado C.A."/>
            <person name="Makalowski W."/>
            <person name="Marzo M."/>
            <person name="Matsuda M."/>
            <person name="Matzkin L."/>
            <person name="McAllister B."/>
            <person name="McBride C.S."/>
            <person name="McKernan B."/>
            <person name="McKernan K."/>
            <person name="Mendez-Lago M."/>
            <person name="Minx P."/>
            <person name="Mollenhauer M.U."/>
            <person name="Montooth K."/>
            <person name="Mount S.M."/>
            <person name="Mu X."/>
            <person name="Myers E."/>
            <person name="Negre B."/>
            <person name="Newfeld S."/>
            <person name="Nielsen R."/>
            <person name="Noor M.A."/>
            <person name="O'Grady P."/>
            <person name="Pachter L."/>
            <person name="Papaceit M."/>
            <person name="Parisi M.J."/>
            <person name="Parisi M."/>
            <person name="Parts L."/>
            <person name="Pedersen J.S."/>
            <person name="Pesole G."/>
            <person name="Phillippy A.M."/>
            <person name="Ponting C.P."/>
            <person name="Pop M."/>
            <person name="Porcelli D."/>
            <person name="Powell J.R."/>
            <person name="Prohaska S."/>
            <person name="Pruitt K."/>
            <person name="Puig M."/>
            <person name="Quesneville H."/>
            <person name="Ram K.R."/>
            <person name="Rand D."/>
            <person name="Rasmussen M.D."/>
            <person name="Reed L.K."/>
            <person name="Reenan R."/>
            <person name="Reily A."/>
            <person name="Remington K.A."/>
            <person name="Rieger T.T."/>
            <person name="Ritchie M.G."/>
            <person name="Robin C."/>
            <person name="Rogers Y.H."/>
            <person name="Rohde C."/>
            <person name="Rozas J."/>
            <person name="Rubenfield M.J."/>
            <person name="Ruiz A."/>
            <person name="Russo S."/>
            <person name="Salzberg S.L."/>
            <person name="Sanchez-Gracia A."/>
            <person name="Saranga D.J."/>
            <person name="Sato H."/>
            <person name="Schaeffer S.W."/>
            <person name="Schatz M.C."/>
            <person name="Schlenke T."/>
            <person name="Schwartz R."/>
            <person name="Segarra C."/>
            <person name="Singh R.S."/>
            <person name="Sirot L."/>
            <person name="Sirota M."/>
            <person name="Sisneros N.B."/>
            <person name="Smith C.D."/>
            <person name="Smith T.F."/>
            <person name="Spieth J."/>
            <person name="Stage D.E."/>
            <person name="Stark A."/>
            <person name="Stephan W."/>
            <person name="Strausberg R.L."/>
            <person name="Strempel S."/>
            <person name="Sturgill D."/>
            <person name="Sutton G."/>
            <person name="Sutton G.G."/>
            <person name="Tao W."/>
            <person name="Teichmann S."/>
            <person name="Tobari Y.N."/>
            <person name="Tomimura Y."/>
            <person name="Tsolas J.M."/>
            <person name="Valente V.L."/>
            <person name="Venter E."/>
            <person name="Venter J.C."/>
            <person name="Vicario S."/>
            <person name="Vieira F.G."/>
            <person name="Vilella A.J."/>
            <person name="Villasante A."/>
            <person name="Walenz B."/>
            <person name="Wang J."/>
            <person name="Wasserman M."/>
            <person name="Watts T."/>
            <person name="Wilson D."/>
            <person name="Wilson R.K."/>
            <person name="Wing R.A."/>
            <person name="Wolfner M.F."/>
            <person name="Wong A."/>
            <person name="Wong G.K."/>
            <person name="Wu C.I."/>
            <person name="Wu G."/>
            <person name="Yamamoto D."/>
            <person name="Yang H.P."/>
            <person name="Yang S.P."/>
            <person name="Yorke J.A."/>
            <person name="Yoshida K."/>
            <person name="Zdobnov E."/>
            <person name="Zhang P."/>
            <person name="Zhang Y."/>
            <person name="Zimin A.V."/>
            <person name="Baldwin J."/>
            <person name="Abdouelleil A."/>
            <person name="Abdulkadir J."/>
            <person name="Abebe A."/>
            <person name="Abera B."/>
            <person name="Abreu J."/>
            <person name="Acer S.C."/>
            <person name="Aftuck L."/>
            <person name="Alexander A."/>
            <person name="An P."/>
            <person name="Anderson E."/>
            <person name="Anderson S."/>
            <person name="Arachi H."/>
            <person name="Azer M."/>
            <person name="Bachantsang P."/>
            <person name="Barry A."/>
            <person name="Bayul T."/>
            <person name="Berlin A."/>
            <person name="Bessette D."/>
            <person name="Bloom T."/>
            <person name="Blye J."/>
            <person name="Boguslavskiy L."/>
            <person name="Bonnet C."/>
            <person name="Boukhgalter B."/>
            <person name="Bourzgui I."/>
            <person name="Brown A."/>
            <person name="Cahill P."/>
            <person name="Channer S."/>
            <person name="Cheshatsang Y."/>
            <person name="Chuda L."/>
            <person name="Citroen M."/>
            <person name="Collymore A."/>
            <person name="Cooke P."/>
            <person name="Costello M."/>
            <person name="D'Aco K."/>
            <person name="Daza R."/>
            <person name="De Haan G."/>
            <person name="DeGray S."/>
            <person name="DeMaso C."/>
            <person name="Dhargay N."/>
            <person name="Dooley K."/>
            <person name="Dooley E."/>
            <person name="Doricent M."/>
            <person name="Dorje P."/>
            <person name="Dorjee K."/>
            <person name="Dupes A."/>
            <person name="Elong R."/>
            <person name="Falk J."/>
            <person name="Farina A."/>
            <person name="Faro S."/>
            <person name="Ferguson D."/>
            <person name="Fisher S."/>
            <person name="Foley C.D."/>
            <person name="Franke A."/>
            <person name="Friedrich D."/>
            <person name="Gadbois L."/>
            <person name="Gearin G."/>
            <person name="Gearin C.R."/>
            <person name="Giannoukos G."/>
            <person name="Goode T."/>
            <person name="Graham J."/>
            <person name="Grandbois E."/>
            <person name="Grewal S."/>
            <person name="Gyaltsen K."/>
            <person name="Hafez N."/>
            <person name="Hagos B."/>
            <person name="Hall J."/>
            <person name="Henson C."/>
            <person name="Hollinger A."/>
            <person name="Honan T."/>
            <person name="Huard M.D."/>
            <person name="Hughes L."/>
            <person name="Hurhula B."/>
            <person name="Husby M.E."/>
            <person name="Kamat A."/>
            <person name="Kanga B."/>
            <person name="Kashin S."/>
            <person name="Khazanovich D."/>
            <person name="Kisner P."/>
            <person name="Lance K."/>
            <person name="Lara M."/>
            <person name="Lee W."/>
            <person name="Lennon N."/>
            <person name="Letendre F."/>
            <person name="LeVine R."/>
            <person name="Lipovsky A."/>
            <person name="Liu X."/>
            <person name="Liu J."/>
            <person name="Liu S."/>
            <person name="Lokyitsang T."/>
            <person name="Lokyitsang Y."/>
            <person name="Lubonja R."/>
            <person name="Lui A."/>
            <person name="MacDonald P."/>
            <person name="Magnisalis V."/>
            <person name="Maru K."/>
            <person name="Matthews C."/>
            <person name="McCusker W."/>
            <person name="McDonough S."/>
            <person name="Mehta T."/>
            <person name="Meldrim J."/>
            <person name="Meneus L."/>
            <person name="Mihai O."/>
            <person name="Mihalev A."/>
            <person name="Mihova T."/>
            <person name="Mittelman R."/>
            <person name="Mlenga V."/>
            <person name="Montmayeur A."/>
            <person name="Mulrain L."/>
            <person name="Navidi A."/>
            <person name="Naylor J."/>
            <person name="Negash T."/>
            <person name="Nguyen T."/>
            <person name="Nguyen N."/>
            <person name="Nicol R."/>
            <person name="Norbu C."/>
            <person name="Norbu N."/>
            <person name="Novod N."/>
            <person name="O'Neill B."/>
            <person name="Osman S."/>
            <person name="Markiewicz E."/>
            <person name="Oyono O.L."/>
            <person name="Patti C."/>
            <person name="Phunkhang P."/>
            <person name="Pierre F."/>
            <person name="Priest M."/>
            <person name="Raghuraman S."/>
            <person name="Rege F."/>
            <person name="Reyes R."/>
            <person name="Rise C."/>
            <person name="Rogov P."/>
            <person name="Ross K."/>
            <person name="Ryan E."/>
            <person name="Settipalli S."/>
            <person name="Shea T."/>
            <person name="Sherpa N."/>
            <person name="Shi L."/>
            <person name="Shih D."/>
            <person name="Sparrow T."/>
            <person name="Spaulding J."/>
            <person name="Stalker J."/>
            <person name="Stange-Thomann N."/>
            <person name="Stavropoulos S."/>
            <person name="Stone C."/>
            <person name="Strader C."/>
            <person name="Tesfaye S."/>
            <person name="Thomson T."/>
            <person name="Thoulutsang Y."/>
            <person name="Thoulutsang D."/>
            <person name="Topham K."/>
            <person name="Topping I."/>
            <person name="Tsamla T."/>
            <person name="Vassiliev H."/>
            <person name="Vo A."/>
            <person name="Wangchuk T."/>
            <person name="Wangdi T."/>
            <person name="Weiand M."/>
            <person name="Wilkinson J."/>
            <person name="Wilson A."/>
            <person name="Yadav S."/>
            <person name="Young G."/>
            <person name="Yu Q."/>
            <person name="Zembek L."/>
            <person name="Zhong D."/>
            <person name="Zimmer A."/>
            <person name="Zwirko Z."/>
            <person name="Jaffe D.B."/>
            <person name="Alvarez P."/>
            <person name="Brockman W."/>
            <person name="Butler J."/>
            <person name="Chin C."/>
            <person name="Gnerre S."/>
            <person name="Grabherr M."/>
            <person name="Kleber M."/>
            <person name="Mauceli E."/>
            <person name="MacCallum I."/>
        </authorList>
    </citation>
    <scope>NUCLEOTIDE SEQUENCE [LARGE SCALE GENOMIC DNA]</scope>
    <source>
        <strain evidence="4">Tucson 14030-0811.24</strain>
    </source>
</reference>
<evidence type="ECO:0000256" key="1">
    <source>
        <dbReference type="SAM" id="Phobius"/>
    </source>
</evidence>
<sequence length="228" mass="26642">MKYPPPPPPTVQEPEPERVREGTGAMRPFFFVFYTLETVFNMFCMAFHITGFMSVDLSMLGWEKEIIHYFYLIAFYVFMVLTLFQSINICTGHTPTLLMEIIKASAASCAFTLISLMTMYDAERDFHLLYLGDEESDDVYIKDKPVHPFFNYMRNQSISSLACGVLYMLHATILIDVKITASKEENIYRDEESDYMPIPLYVFGQYVQAKLDSYEWFQEFRDNNLVNL</sequence>
<keyword evidence="4" id="KW-1185">Reference proteome</keyword>
<keyword evidence="1" id="KW-0812">Transmembrane</keyword>
<dbReference type="PANTHER" id="PTHR41152">
    <property type="entry name" value="AT26438P-RELATED"/>
    <property type="match status" value="1"/>
</dbReference>
<proteinExistence type="predicted"/>
<feature type="transmembrane region" description="Helical" evidence="1">
    <location>
        <begin position="158"/>
        <end position="177"/>
    </location>
</feature>
<dbReference type="KEGG" id="dwi:6651175"/>